<dbReference type="InterPro" id="IPR000544">
    <property type="entry name" value="Octanoyltransferase"/>
</dbReference>
<dbReference type="NCBIfam" id="NF010925">
    <property type="entry name" value="PRK14345.1"/>
    <property type="match status" value="1"/>
</dbReference>
<feature type="site" description="Lowers pKa of active site Cys" evidence="5">
    <location>
        <position position="181"/>
    </location>
</feature>
<keyword evidence="3 5" id="KW-0012">Acyltransferase</keyword>
<evidence type="ECO:0000256" key="1">
    <source>
        <dbReference type="ARBA" id="ARBA00004821"/>
    </source>
</evidence>
<feature type="active site" description="Acyl-thioester intermediate" evidence="5">
    <location>
        <position position="215"/>
    </location>
</feature>
<dbReference type="HAMAP" id="MF_00013">
    <property type="entry name" value="LipB"/>
    <property type="match status" value="1"/>
</dbReference>
<sequence length="266" mass="29478">MAELRFVRMGFGAEAVEYTEAWEEQRRVHAARFEDAIPDTCLLLEHQSVYTAGRRTADSERPLDGTPVIDVDRGGKITWHGPGQLVGYPIMKLPRPVDVVAHVRRLEDALIRTAAEFGLETTRVEGRSGVWVLGDPIEQRPSLGGLDLHFDPRLTDDEFDARLNGPEYAPSNAGQRREDRKLAAIGIRVAKGVTMHGFSLNVNPDNTSFDRIVPCGIRDAGVTSLSYELGREVTIAEVLPVVERHLKDILENAELRPREIEAPAGA</sequence>
<dbReference type="InterPro" id="IPR020605">
    <property type="entry name" value="Octanoyltransferase_CS"/>
</dbReference>
<evidence type="ECO:0000256" key="4">
    <source>
        <dbReference type="ARBA" id="ARBA00024732"/>
    </source>
</evidence>
<dbReference type="PANTHER" id="PTHR10993:SF7">
    <property type="entry name" value="LIPOYLTRANSFERASE 2, MITOCHONDRIAL-RELATED"/>
    <property type="match status" value="1"/>
</dbReference>
<evidence type="ECO:0000313" key="8">
    <source>
        <dbReference type="EMBL" id="MCB5182726.1"/>
    </source>
</evidence>
<keyword evidence="9" id="KW-1185">Reference proteome</keyword>
<evidence type="ECO:0000256" key="2">
    <source>
        <dbReference type="ARBA" id="ARBA00022679"/>
    </source>
</evidence>
<feature type="domain" description="BPL/LPL catalytic" evidence="7">
    <location>
        <begin position="35"/>
        <end position="254"/>
    </location>
</feature>
<name>A0ABS8BDR1_9ACTN</name>
<dbReference type="SUPFAM" id="SSF55681">
    <property type="entry name" value="Class II aaRS and biotin synthetases"/>
    <property type="match status" value="1"/>
</dbReference>
<feature type="binding site" evidence="5">
    <location>
        <begin position="73"/>
        <end position="80"/>
    </location>
    <ligand>
        <name>substrate</name>
    </ligand>
</feature>
<comment type="miscellaneous">
    <text evidence="5">In the reaction, the free carboxyl group of octanoic acid is attached via an amide linkage to the epsilon-amino group of a specific lysine residue of lipoyl domains of lipoate-dependent enzymes.</text>
</comment>
<feature type="binding site" evidence="5">
    <location>
        <begin position="197"/>
        <end position="199"/>
    </location>
    <ligand>
        <name>substrate</name>
    </ligand>
</feature>
<dbReference type="Pfam" id="PF21948">
    <property type="entry name" value="LplA-B_cat"/>
    <property type="match status" value="1"/>
</dbReference>
<protein>
    <recommendedName>
        <fullName evidence="5 6">Octanoyltransferase</fullName>
        <ecNumber evidence="5 6">2.3.1.181</ecNumber>
    </recommendedName>
    <alternativeName>
        <fullName evidence="5">Lipoate-protein ligase B</fullName>
    </alternativeName>
    <alternativeName>
        <fullName evidence="5">Lipoyl/octanoyl transferase</fullName>
    </alternativeName>
    <alternativeName>
        <fullName evidence="5">Octanoyl-[acyl-carrier-protein]-protein N-octanoyltransferase</fullName>
    </alternativeName>
</protein>
<evidence type="ECO:0000256" key="3">
    <source>
        <dbReference type="ARBA" id="ARBA00023315"/>
    </source>
</evidence>
<dbReference type="PIRSF" id="PIRSF016262">
    <property type="entry name" value="LPLase"/>
    <property type="match status" value="1"/>
</dbReference>
<comment type="pathway">
    <text evidence="1 5 6">Protein modification; protein lipoylation via endogenous pathway; protein N(6)-(lipoyl)lysine from octanoyl-[acyl-carrier-protein]: step 1/2.</text>
</comment>
<evidence type="ECO:0000256" key="6">
    <source>
        <dbReference type="PIRNR" id="PIRNR016262"/>
    </source>
</evidence>
<evidence type="ECO:0000259" key="7">
    <source>
        <dbReference type="PROSITE" id="PS51733"/>
    </source>
</evidence>
<gene>
    <name evidence="5 8" type="primary">lipB</name>
    <name evidence="8" type="ORF">LG632_25555</name>
</gene>
<dbReference type="InterPro" id="IPR004143">
    <property type="entry name" value="BPL_LPL_catalytic"/>
</dbReference>
<dbReference type="Proteomes" id="UP001199054">
    <property type="component" value="Unassembled WGS sequence"/>
</dbReference>
<proteinExistence type="inferred from homology"/>
<dbReference type="PROSITE" id="PS01313">
    <property type="entry name" value="LIPB"/>
    <property type="match status" value="1"/>
</dbReference>
<dbReference type="PANTHER" id="PTHR10993">
    <property type="entry name" value="OCTANOYLTRANSFERASE"/>
    <property type="match status" value="1"/>
</dbReference>
<keyword evidence="2 5" id="KW-0808">Transferase</keyword>
<evidence type="ECO:0000256" key="5">
    <source>
        <dbReference type="HAMAP-Rule" id="MF_00013"/>
    </source>
</evidence>
<dbReference type="RefSeq" id="WP_226729910.1">
    <property type="nucleotide sequence ID" value="NZ_JAJAUY010000144.1"/>
</dbReference>
<dbReference type="GO" id="GO:0033819">
    <property type="term" value="F:lipoyl(octanoyl) transferase activity"/>
    <property type="evidence" value="ECO:0007669"/>
    <property type="project" value="UniProtKB-EC"/>
</dbReference>
<comment type="catalytic activity">
    <reaction evidence="5 6">
        <text>octanoyl-[ACP] + L-lysyl-[protein] = N(6)-octanoyl-L-lysyl-[protein] + holo-[ACP] + H(+)</text>
        <dbReference type="Rhea" id="RHEA:17665"/>
        <dbReference type="Rhea" id="RHEA-COMP:9636"/>
        <dbReference type="Rhea" id="RHEA-COMP:9685"/>
        <dbReference type="Rhea" id="RHEA-COMP:9752"/>
        <dbReference type="Rhea" id="RHEA-COMP:9928"/>
        <dbReference type="ChEBI" id="CHEBI:15378"/>
        <dbReference type="ChEBI" id="CHEBI:29969"/>
        <dbReference type="ChEBI" id="CHEBI:64479"/>
        <dbReference type="ChEBI" id="CHEBI:78463"/>
        <dbReference type="ChEBI" id="CHEBI:78809"/>
        <dbReference type="EC" id="2.3.1.181"/>
    </reaction>
</comment>
<dbReference type="Gene3D" id="3.30.930.10">
    <property type="entry name" value="Bira Bifunctional Protein, Domain 2"/>
    <property type="match status" value="1"/>
</dbReference>
<dbReference type="PROSITE" id="PS51733">
    <property type="entry name" value="BPL_LPL_CATALYTIC"/>
    <property type="match status" value="1"/>
</dbReference>
<dbReference type="EMBL" id="JAJAUY010000144">
    <property type="protein sequence ID" value="MCB5182726.1"/>
    <property type="molecule type" value="Genomic_DNA"/>
</dbReference>
<dbReference type="EC" id="2.3.1.181" evidence="5 6"/>
<reference evidence="8 9" key="1">
    <citation type="submission" date="2021-10" db="EMBL/GenBank/DDBJ databases">
        <title>Streptomyces sp. strain SMC 277, a novel streptomycete isolated from soil.</title>
        <authorList>
            <person name="Chanama M."/>
        </authorList>
    </citation>
    <scope>NUCLEOTIDE SEQUENCE [LARGE SCALE GENOMIC DNA]</scope>
    <source>
        <strain evidence="8 9">SMC 277</strain>
    </source>
</reference>
<comment type="similarity">
    <text evidence="5 6">Belongs to the LipB family.</text>
</comment>
<dbReference type="CDD" id="cd16444">
    <property type="entry name" value="LipB"/>
    <property type="match status" value="1"/>
</dbReference>
<dbReference type="InterPro" id="IPR045864">
    <property type="entry name" value="aa-tRNA-synth_II/BPL/LPL"/>
</dbReference>
<keyword evidence="5" id="KW-0963">Cytoplasm</keyword>
<organism evidence="8 9">
    <name type="scientific">Streptomyces antimicrobicus</name>
    <dbReference type="NCBI Taxonomy" id="2883108"/>
    <lineage>
        <taxon>Bacteria</taxon>
        <taxon>Bacillati</taxon>
        <taxon>Actinomycetota</taxon>
        <taxon>Actinomycetes</taxon>
        <taxon>Kitasatosporales</taxon>
        <taxon>Streptomycetaceae</taxon>
        <taxon>Streptomyces</taxon>
    </lineage>
</organism>
<evidence type="ECO:0000313" key="9">
    <source>
        <dbReference type="Proteomes" id="UP001199054"/>
    </source>
</evidence>
<feature type="binding site" evidence="5">
    <location>
        <begin position="184"/>
        <end position="186"/>
    </location>
    <ligand>
        <name>substrate</name>
    </ligand>
</feature>
<comment type="subcellular location">
    <subcellularLocation>
        <location evidence="5">Cytoplasm</location>
    </subcellularLocation>
</comment>
<comment type="function">
    <text evidence="4 5 6">Catalyzes the transfer of endogenously produced octanoic acid from octanoyl-acyl-carrier-protein onto the lipoyl domains of lipoate-dependent enzymes. Lipoyl-ACP can also act as a substrate although octanoyl-ACP is likely to be the physiological substrate.</text>
</comment>
<accession>A0ABS8BDR1</accession>
<comment type="caution">
    <text evidence="8">The sequence shown here is derived from an EMBL/GenBank/DDBJ whole genome shotgun (WGS) entry which is preliminary data.</text>
</comment>